<dbReference type="EMBL" id="JARKIE010000008">
    <property type="protein sequence ID" value="KAJ7705485.1"/>
    <property type="molecule type" value="Genomic_DNA"/>
</dbReference>
<proteinExistence type="predicted"/>
<feature type="chain" id="PRO_5042183251" evidence="2">
    <location>
        <begin position="37"/>
        <end position="196"/>
    </location>
</feature>
<comment type="caution">
    <text evidence="3">The sequence shown here is derived from an EMBL/GenBank/DDBJ whole genome shotgun (WGS) entry which is preliminary data.</text>
</comment>
<protein>
    <submittedName>
        <fullName evidence="3">Uncharacterized protein</fullName>
    </submittedName>
</protein>
<keyword evidence="4" id="KW-1185">Reference proteome</keyword>
<keyword evidence="2" id="KW-0732">Signal</keyword>
<evidence type="ECO:0000256" key="2">
    <source>
        <dbReference type="SAM" id="SignalP"/>
    </source>
</evidence>
<name>A0AAD7GUJ3_MYCRO</name>
<evidence type="ECO:0000256" key="1">
    <source>
        <dbReference type="SAM" id="MobiDB-lite"/>
    </source>
</evidence>
<accession>A0AAD7GUJ3</accession>
<gene>
    <name evidence="3" type="ORF">B0H17DRAFT_1193158</name>
</gene>
<feature type="signal peptide" evidence="2">
    <location>
        <begin position="1"/>
        <end position="36"/>
    </location>
</feature>
<organism evidence="3 4">
    <name type="scientific">Mycena rosella</name>
    <name type="common">Pink bonnet</name>
    <name type="synonym">Agaricus rosellus</name>
    <dbReference type="NCBI Taxonomy" id="1033263"/>
    <lineage>
        <taxon>Eukaryota</taxon>
        <taxon>Fungi</taxon>
        <taxon>Dikarya</taxon>
        <taxon>Basidiomycota</taxon>
        <taxon>Agaricomycotina</taxon>
        <taxon>Agaricomycetes</taxon>
        <taxon>Agaricomycetidae</taxon>
        <taxon>Agaricales</taxon>
        <taxon>Marasmiineae</taxon>
        <taxon>Mycenaceae</taxon>
        <taxon>Mycena</taxon>
    </lineage>
</organism>
<evidence type="ECO:0000313" key="3">
    <source>
        <dbReference type="EMBL" id="KAJ7705485.1"/>
    </source>
</evidence>
<dbReference type="AlphaFoldDB" id="A0AAD7GUJ3"/>
<feature type="region of interest" description="Disordered" evidence="1">
    <location>
        <begin position="97"/>
        <end position="124"/>
    </location>
</feature>
<dbReference type="Proteomes" id="UP001221757">
    <property type="component" value="Unassembled WGS sequence"/>
</dbReference>
<reference evidence="3" key="1">
    <citation type="submission" date="2023-03" db="EMBL/GenBank/DDBJ databases">
        <title>Massive genome expansion in bonnet fungi (Mycena s.s.) driven by repeated elements and novel gene families across ecological guilds.</title>
        <authorList>
            <consortium name="Lawrence Berkeley National Laboratory"/>
            <person name="Harder C.B."/>
            <person name="Miyauchi S."/>
            <person name="Viragh M."/>
            <person name="Kuo A."/>
            <person name="Thoen E."/>
            <person name="Andreopoulos B."/>
            <person name="Lu D."/>
            <person name="Skrede I."/>
            <person name="Drula E."/>
            <person name="Henrissat B."/>
            <person name="Morin E."/>
            <person name="Kohler A."/>
            <person name="Barry K."/>
            <person name="LaButti K."/>
            <person name="Morin E."/>
            <person name="Salamov A."/>
            <person name="Lipzen A."/>
            <person name="Mereny Z."/>
            <person name="Hegedus B."/>
            <person name="Baldrian P."/>
            <person name="Stursova M."/>
            <person name="Weitz H."/>
            <person name="Taylor A."/>
            <person name="Grigoriev I.V."/>
            <person name="Nagy L.G."/>
            <person name="Martin F."/>
            <person name="Kauserud H."/>
        </authorList>
    </citation>
    <scope>NUCLEOTIDE SEQUENCE</scope>
    <source>
        <strain evidence="3">CBHHK067</strain>
    </source>
</reference>
<evidence type="ECO:0000313" key="4">
    <source>
        <dbReference type="Proteomes" id="UP001221757"/>
    </source>
</evidence>
<sequence length="196" mass="21316">MQRDPDARARFSGSVRTARPGLLVLVLWSAHPHANAFWTRKWSRRCGTPEIQAARALSHHSILRTIAPDAGLLPACSWTQRRRRASLSCVPFSVAPPARDAPTSAVHPPPASARSPHLSTAGRRRGVGELRTLVVCGGFSTGARDTSGFDTPTSLQTRRLTFPGFESFKTRLELLQVGHLPASRTPRPPPRQVAGP</sequence>